<sequence>MPNIRSVKKDINALVENAILECYATLNYSNSFYYEKIYEILLEIKELRSEYLFKVNHCPKNLNPKEKRVFYRNLMHELMEKTIGLVDYLSSAES</sequence>
<proteinExistence type="predicted"/>
<evidence type="ECO:0000313" key="1">
    <source>
        <dbReference type="EMBL" id="SDC86364.1"/>
    </source>
</evidence>
<name>A0A1G6Q348_9BACT</name>
<reference evidence="1 2" key="1">
    <citation type="submission" date="2016-09" db="EMBL/GenBank/DDBJ databases">
        <authorList>
            <person name="Capua I."/>
            <person name="De Benedictis P."/>
            <person name="Joannis T."/>
            <person name="Lombin L.H."/>
            <person name="Cattoli G."/>
        </authorList>
    </citation>
    <scope>NUCLEOTIDE SEQUENCE [LARGE SCALE GENOMIC DNA]</scope>
    <source>
        <strain evidence="1 2">A7P-90m</strain>
    </source>
</reference>
<dbReference type="EMBL" id="FMYP01000057">
    <property type="protein sequence ID" value="SDC86364.1"/>
    <property type="molecule type" value="Genomic_DNA"/>
</dbReference>
<keyword evidence="2" id="KW-1185">Reference proteome</keyword>
<dbReference type="Proteomes" id="UP000199452">
    <property type="component" value="Unassembled WGS sequence"/>
</dbReference>
<dbReference type="OrthoDB" id="1121857at2"/>
<gene>
    <name evidence="1" type="ORF">SAMN05216323_105711</name>
</gene>
<protein>
    <submittedName>
        <fullName evidence="1">Uncharacterized protein</fullName>
    </submittedName>
</protein>
<dbReference type="AlphaFoldDB" id="A0A1G6Q348"/>
<dbReference type="RefSeq" id="WP_092439805.1">
    <property type="nucleotide sequence ID" value="NZ_FMYP01000057.1"/>
</dbReference>
<evidence type="ECO:0000313" key="2">
    <source>
        <dbReference type="Proteomes" id="UP000199452"/>
    </source>
</evidence>
<accession>A0A1G6Q348</accession>
<organism evidence="1 2">
    <name type="scientific">Williamwhitmania taraxaci</name>
    <dbReference type="NCBI Taxonomy" id="1640674"/>
    <lineage>
        <taxon>Bacteria</taxon>
        <taxon>Pseudomonadati</taxon>
        <taxon>Bacteroidota</taxon>
        <taxon>Bacteroidia</taxon>
        <taxon>Bacteroidales</taxon>
        <taxon>Williamwhitmaniaceae</taxon>
        <taxon>Williamwhitmania</taxon>
    </lineage>
</organism>